<evidence type="ECO:0000256" key="1">
    <source>
        <dbReference type="SAM" id="Phobius"/>
    </source>
</evidence>
<comment type="caution">
    <text evidence="2">The sequence shown here is derived from an EMBL/GenBank/DDBJ whole genome shotgun (WGS) entry which is preliminary data.</text>
</comment>
<protein>
    <recommendedName>
        <fullName evidence="4">Integral membrane protein</fullName>
    </recommendedName>
</protein>
<accession>A0A4S8P0Y2</accession>
<evidence type="ECO:0008006" key="4">
    <source>
        <dbReference type="Google" id="ProtNLM"/>
    </source>
</evidence>
<dbReference type="RefSeq" id="WP_136531961.1">
    <property type="nucleotide sequence ID" value="NZ_STGX01000021.1"/>
</dbReference>
<feature type="transmembrane region" description="Helical" evidence="1">
    <location>
        <begin position="25"/>
        <end position="48"/>
    </location>
</feature>
<dbReference type="OrthoDB" id="4350291at2"/>
<keyword evidence="1" id="KW-0812">Transmembrane</keyword>
<dbReference type="AlphaFoldDB" id="A0A4S8P0Y2"/>
<evidence type="ECO:0000313" key="3">
    <source>
        <dbReference type="Proteomes" id="UP000305792"/>
    </source>
</evidence>
<dbReference type="Proteomes" id="UP000305792">
    <property type="component" value="Unassembled WGS sequence"/>
</dbReference>
<feature type="transmembrane region" description="Helical" evidence="1">
    <location>
        <begin position="299"/>
        <end position="321"/>
    </location>
</feature>
<feature type="transmembrane region" description="Helical" evidence="1">
    <location>
        <begin position="250"/>
        <end position="270"/>
    </location>
</feature>
<reference evidence="2 3" key="1">
    <citation type="journal article" date="2018" name="Int. J. Syst. Evol. Microbiol.">
        <title>Glycomyces paridis sp. nov., isolated from the medicinal plant Paris polyphylla.</title>
        <authorList>
            <person name="Fang X.M."/>
            <person name="Bai J.L."/>
            <person name="Su J."/>
            <person name="Zhao L.L."/>
            <person name="Liu H.Y."/>
            <person name="Ma B.P."/>
            <person name="Zhang Y.Q."/>
            <person name="Yu L.Y."/>
        </authorList>
    </citation>
    <scope>NUCLEOTIDE SEQUENCE [LARGE SCALE GENOMIC DNA]</scope>
    <source>
        <strain evidence="2 3">CPCC 204357</strain>
    </source>
</reference>
<proteinExistence type="predicted"/>
<feature type="transmembrane region" description="Helical" evidence="1">
    <location>
        <begin position="224"/>
        <end position="243"/>
    </location>
</feature>
<evidence type="ECO:0000313" key="2">
    <source>
        <dbReference type="EMBL" id="THV23588.1"/>
    </source>
</evidence>
<keyword evidence="1" id="KW-0472">Membrane</keyword>
<name>A0A4S8P0Y2_9ACTN</name>
<sequence length="333" mass="35522">MDETPADAPETAAARRHGVGRLVRWIVALLACVLAAVAVTGAVAAYYARLELLDTDRFTERTEVIAADEQVQNDVADLLSARIIAAIDIEQVAEDAAGWAGGEDPPAAVRDLIASAAESLRGYIENEVADFVSSDAFLDLWDAAVREAHASLVSALRGENAGAVLADGNTLSLDLGRVVAVIKERLVDADFALAEDIPAVEAQYVLVDSEQVPQLQRDTERLEWAATWLPWIAVGLLIVAFVLAPRRWVAALVVGALGAVLAVAALWGLAEGRTLFVSRARDAAFAPLTYDAFTDDLQWTYGLMLVVAVLLAALAVLMLIVRRRSSATEPAEA</sequence>
<gene>
    <name evidence="2" type="ORF">E9998_22595</name>
</gene>
<organism evidence="2 3">
    <name type="scientific">Glycomyces paridis</name>
    <dbReference type="NCBI Taxonomy" id="2126555"/>
    <lineage>
        <taxon>Bacteria</taxon>
        <taxon>Bacillati</taxon>
        <taxon>Actinomycetota</taxon>
        <taxon>Actinomycetes</taxon>
        <taxon>Glycomycetales</taxon>
        <taxon>Glycomycetaceae</taxon>
        <taxon>Glycomyces</taxon>
    </lineage>
</organism>
<keyword evidence="3" id="KW-1185">Reference proteome</keyword>
<keyword evidence="1" id="KW-1133">Transmembrane helix</keyword>
<dbReference type="EMBL" id="STGX01000021">
    <property type="protein sequence ID" value="THV23588.1"/>
    <property type="molecule type" value="Genomic_DNA"/>
</dbReference>